<dbReference type="NCBIfam" id="TIGR01750">
    <property type="entry name" value="fabZ"/>
    <property type="match status" value="1"/>
</dbReference>
<keyword evidence="4 9" id="KW-0444">Lipid biosynthesis</keyword>
<proteinExistence type="inferred from homology"/>
<dbReference type="PANTHER" id="PTHR30272:SF1">
    <property type="entry name" value="3-HYDROXYACYL-[ACYL-CARRIER-PROTEIN] DEHYDRATASE"/>
    <property type="match status" value="1"/>
</dbReference>
<accession>A0ABS9MQP4</accession>
<organism evidence="10 11">
    <name type="scientific">Mesosutterella porci</name>
    <dbReference type="NCBI Taxonomy" id="2915351"/>
    <lineage>
        <taxon>Bacteria</taxon>
        <taxon>Pseudomonadati</taxon>
        <taxon>Pseudomonadota</taxon>
        <taxon>Betaproteobacteria</taxon>
        <taxon>Burkholderiales</taxon>
        <taxon>Sutterellaceae</taxon>
        <taxon>Mesosutterella</taxon>
    </lineage>
</organism>
<reference evidence="10 11" key="1">
    <citation type="submission" date="2022-02" db="EMBL/GenBank/DDBJ databases">
        <title>Mesosutterella porci, a novel member of the family Sutterellaceae from pig feces.</title>
        <authorList>
            <person name="Wylensek D."/>
            <person name="Clavel T."/>
        </authorList>
    </citation>
    <scope>NUCLEOTIDE SEQUENCE [LARGE SCALE GENOMIC DNA]</scope>
    <source>
        <strain evidence="11">oilRF-744-wt-GAM-9</strain>
    </source>
</reference>
<name>A0ABS9MQP4_9BURK</name>
<sequence>MIKIYEIMDLLPHRFPFLLVDRVEEVSEDLTTITAYKNVTANEPQFTGHFPGAPVMPGVLIIEALAQTCGILAMMRLGEEARKDKDSLYYFAGIDKARFKRVVLPGDRLVMKGRYLKDRLGIGWFECEASVDGNSVCKATLMCARRKIHE</sequence>
<evidence type="ECO:0000256" key="4">
    <source>
        <dbReference type="ARBA" id="ARBA00022516"/>
    </source>
</evidence>
<dbReference type="PANTHER" id="PTHR30272">
    <property type="entry name" value="3-HYDROXYACYL-[ACYL-CARRIER-PROTEIN] DEHYDRATASE"/>
    <property type="match status" value="1"/>
</dbReference>
<dbReference type="Gene3D" id="3.10.129.10">
    <property type="entry name" value="Hotdog Thioesterase"/>
    <property type="match status" value="1"/>
</dbReference>
<comment type="function">
    <text evidence="8 9">Involved in unsaturated fatty acids biosynthesis. Catalyzes the dehydration of short chain beta-hydroxyacyl-ACPs and long chain saturated and unsaturated beta-hydroxyacyl-ACPs.</text>
</comment>
<gene>
    <name evidence="9 10" type="primary">fabZ</name>
    <name evidence="10" type="ORF">MAF45_05575</name>
</gene>
<dbReference type="EC" id="4.2.1.59" evidence="9"/>
<evidence type="ECO:0000313" key="10">
    <source>
        <dbReference type="EMBL" id="MCG5030914.1"/>
    </source>
</evidence>
<evidence type="ECO:0000256" key="5">
    <source>
        <dbReference type="ARBA" id="ARBA00022556"/>
    </source>
</evidence>
<dbReference type="Proteomes" id="UP001297600">
    <property type="component" value="Unassembled WGS sequence"/>
</dbReference>
<dbReference type="HAMAP" id="MF_00406">
    <property type="entry name" value="FabZ"/>
    <property type="match status" value="1"/>
</dbReference>
<dbReference type="InterPro" id="IPR010084">
    <property type="entry name" value="FabZ"/>
</dbReference>
<keyword evidence="11" id="KW-1185">Reference proteome</keyword>
<evidence type="ECO:0000256" key="7">
    <source>
        <dbReference type="ARBA" id="ARBA00023239"/>
    </source>
</evidence>
<comment type="subcellular location">
    <subcellularLocation>
        <location evidence="1 9">Cytoplasm</location>
    </subcellularLocation>
</comment>
<evidence type="ECO:0000256" key="8">
    <source>
        <dbReference type="ARBA" id="ARBA00025049"/>
    </source>
</evidence>
<dbReference type="InterPro" id="IPR029069">
    <property type="entry name" value="HotDog_dom_sf"/>
</dbReference>
<protein>
    <recommendedName>
        <fullName evidence="9">3-hydroxyacyl-[acyl-carrier-protein] dehydratase FabZ</fullName>
        <ecNumber evidence="9">4.2.1.59</ecNumber>
    </recommendedName>
    <alternativeName>
        <fullName evidence="9">(3R)-hydroxymyristoyl-[acyl-carrier-protein] dehydratase</fullName>
        <shortName evidence="9">(3R)-hydroxymyristoyl-ACP dehydrase</shortName>
    </alternativeName>
    <alternativeName>
        <fullName evidence="9">Beta-hydroxyacyl-ACP dehydratase</fullName>
    </alternativeName>
</protein>
<evidence type="ECO:0000256" key="2">
    <source>
        <dbReference type="ARBA" id="ARBA00009174"/>
    </source>
</evidence>
<evidence type="ECO:0000313" key="11">
    <source>
        <dbReference type="Proteomes" id="UP001297600"/>
    </source>
</evidence>
<dbReference type="SUPFAM" id="SSF54637">
    <property type="entry name" value="Thioesterase/thiol ester dehydrase-isomerase"/>
    <property type="match status" value="1"/>
</dbReference>
<dbReference type="NCBIfam" id="NF000582">
    <property type="entry name" value="PRK00006.1"/>
    <property type="match status" value="1"/>
</dbReference>
<evidence type="ECO:0000256" key="9">
    <source>
        <dbReference type="HAMAP-Rule" id="MF_00406"/>
    </source>
</evidence>
<comment type="catalytic activity">
    <reaction evidence="9">
        <text>a (3R)-hydroxyacyl-[ACP] = a (2E)-enoyl-[ACP] + H2O</text>
        <dbReference type="Rhea" id="RHEA:13097"/>
        <dbReference type="Rhea" id="RHEA-COMP:9925"/>
        <dbReference type="Rhea" id="RHEA-COMP:9945"/>
        <dbReference type="ChEBI" id="CHEBI:15377"/>
        <dbReference type="ChEBI" id="CHEBI:78784"/>
        <dbReference type="ChEBI" id="CHEBI:78827"/>
        <dbReference type="EC" id="4.2.1.59"/>
    </reaction>
</comment>
<evidence type="ECO:0000256" key="3">
    <source>
        <dbReference type="ARBA" id="ARBA00022490"/>
    </source>
</evidence>
<feature type="active site" evidence="9">
    <location>
        <position position="49"/>
    </location>
</feature>
<dbReference type="CDD" id="cd01288">
    <property type="entry name" value="FabZ"/>
    <property type="match status" value="1"/>
</dbReference>
<keyword evidence="3 9" id="KW-0963">Cytoplasm</keyword>
<dbReference type="Pfam" id="PF07977">
    <property type="entry name" value="FabA"/>
    <property type="match status" value="1"/>
</dbReference>
<dbReference type="RefSeq" id="WP_237978570.1">
    <property type="nucleotide sequence ID" value="NZ_JAKNCT010000006.1"/>
</dbReference>
<comment type="similarity">
    <text evidence="2 9">Belongs to the thioester dehydratase family. FabZ subfamily.</text>
</comment>
<keyword evidence="5 9" id="KW-0441">Lipid A biosynthesis</keyword>
<dbReference type="GO" id="GO:0019171">
    <property type="term" value="F:(3R)-hydroxyacyl-[acyl-carrier-protein] dehydratase activity"/>
    <property type="evidence" value="ECO:0007669"/>
    <property type="project" value="UniProtKB-EC"/>
</dbReference>
<evidence type="ECO:0000256" key="6">
    <source>
        <dbReference type="ARBA" id="ARBA00023098"/>
    </source>
</evidence>
<dbReference type="EMBL" id="JAKNCT010000006">
    <property type="protein sequence ID" value="MCG5030914.1"/>
    <property type="molecule type" value="Genomic_DNA"/>
</dbReference>
<evidence type="ECO:0000256" key="1">
    <source>
        <dbReference type="ARBA" id="ARBA00004496"/>
    </source>
</evidence>
<keyword evidence="7 9" id="KW-0456">Lyase</keyword>
<dbReference type="InterPro" id="IPR013114">
    <property type="entry name" value="FabA_FabZ"/>
</dbReference>
<comment type="caution">
    <text evidence="10">The sequence shown here is derived from an EMBL/GenBank/DDBJ whole genome shotgun (WGS) entry which is preliminary data.</text>
</comment>
<keyword evidence="6 9" id="KW-0443">Lipid metabolism</keyword>